<gene>
    <name evidence="5" type="ORF">CQW29_01165</name>
</gene>
<dbReference type="Pfam" id="PF00356">
    <property type="entry name" value="LacI"/>
    <property type="match status" value="1"/>
</dbReference>
<name>A0A2S9IHK7_9GAMM</name>
<dbReference type="Pfam" id="PF13407">
    <property type="entry name" value="Peripla_BP_4"/>
    <property type="match status" value="1"/>
</dbReference>
<dbReference type="InterPro" id="IPR025997">
    <property type="entry name" value="SBP_2_dom"/>
</dbReference>
<evidence type="ECO:0000259" key="4">
    <source>
        <dbReference type="PROSITE" id="PS50932"/>
    </source>
</evidence>
<evidence type="ECO:0000313" key="6">
    <source>
        <dbReference type="Proteomes" id="UP000239181"/>
    </source>
</evidence>
<keyword evidence="2" id="KW-0238">DNA-binding</keyword>
<evidence type="ECO:0000256" key="2">
    <source>
        <dbReference type="ARBA" id="ARBA00023125"/>
    </source>
</evidence>
<dbReference type="PANTHER" id="PTHR30146:SF152">
    <property type="entry name" value="TRANSCRIPTIONAL REGULATORY PROTEIN"/>
    <property type="match status" value="1"/>
</dbReference>
<dbReference type="PANTHER" id="PTHR30146">
    <property type="entry name" value="LACI-RELATED TRANSCRIPTIONAL REPRESSOR"/>
    <property type="match status" value="1"/>
</dbReference>
<dbReference type="PROSITE" id="PS50932">
    <property type="entry name" value="HTH_LACI_2"/>
    <property type="match status" value="1"/>
</dbReference>
<dbReference type="AlphaFoldDB" id="A0A2S9IHK7"/>
<dbReference type="SUPFAM" id="SSF47413">
    <property type="entry name" value="lambda repressor-like DNA-binding domains"/>
    <property type="match status" value="1"/>
</dbReference>
<dbReference type="EMBL" id="PDET01000001">
    <property type="protein sequence ID" value="PRD17275.1"/>
    <property type="molecule type" value="Genomic_DNA"/>
</dbReference>
<dbReference type="GO" id="GO:0003700">
    <property type="term" value="F:DNA-binding transcription factor activity"/>
    <property type="evidence" value="ECO:0007669"/>
    <property type="project" value="TreeGrafter"/>
</dbReference>
<dbReference type="RefSeq" id="WP_105590874.1">
    <property type="nucleotide sequence ID" value="NZ_PDET01000001.1"/>
</dbReference>
<dbReference type="GO" id="GO:0055085">
    <property type="term" value="P:transmembrane transport"/>
    <property type="evidence" value="ECO:0007669"/>
    <property type="project" value="UniProtKB-ARBA"/>
</dbReference>
<dbReference type="OrthoDB" id="5756154at2"/>
<evidence type="ECO:0000313" key="5">
    <source>
        <dbReference type="EMBL" id="PRD17275.1"/>
    </source>
</evidence>
<dbReference type="InterPro" id="IPR028082">
    <property type="entry name" value="Peripla_BP_I"/>
</dbReference>
<organism evidence="5 6">
    <name type="scientific">Pantoea coffeiphila</name>
    <dbReference type="NCBI Taxonomy" id="1465635"/>
    <lineage>
        <taxon>Bacteria</taxon>
        <taxon>Pseudomonadati</taxon>
        <taxon>Pseudomonadota</taxon>
        <taxon>Gammaproteobacteria</taxon>
        <taxon>Enterobacterales</taxon>
        <taxon>Erwiniaceae</taxon>
        <taxon>Pantoea</taxon>
    </lineage>
</organism>
<dbReference type="CDD" id="cd01392">
    <property type="entry name" value="HTH_LacI"/>
    <property type="match status" value="1"/>
</dbReference>
<keyword evidence="3" id="KW-0804">Transcription</keyword>
<keyword evidence="1" id="KW-0805">Transcription regulation</keyword>
<dbReference type="CDD" id="cd06307">
    <property type="entry name" value="PBP1_sugar_binding"/>
    <property type="match status" value="1"/>
</dbReference>
<dbReference type="Gene3D" id="1.10.260.40">
    <property type="entry name" value="lambda repressor-like DNA-binding domains"/>
    <property type="match status" value="1"/>
</dbReference>
<dbReference type="InterPro" id="IPR010982">
    <property type="entry name" value="Lambda_DNA-bd_dom_sf"/>
</dbReference>
<keyword evidence="6" id="KW-1185">Reference proteome</keyword>
<evidence type="ECO:0000256" key="1">
    <source>
        <dbReference type="ARBA" id="ARBA00023015"/>
    </source>
</evidence>
<dbReference type="InterPro" id="IPR000843">
    <property type="entry name" value="HTH_LacI"/>
</dbReference>
<reference evidence="5 6" key="1">
    <citation type="submission" date="2017-10" db="EMBL/GenBank/DDBJ databases">
        <title>Draft genome of two endophytic bacteria isolated from 'guarana' Paullinia cupana (Mart.) Ducke.</title>
        <authorList>
            <person name="Siqueira K.A."/>
            <person name="Liotti R.G."/>
            <person name="Mendes T.A."/>
            <person name="Soares M.A."/>
        </authorList>
    </citation>
    <scope>NUCLEOTIDE SEQUENCE [LARGE SCALE GENOMIC DNA]</scope>
    <source>
        <strain evidence="5 6">342</strain>
    </source>
</reference>
<dbReference type="GO" id="GO:0000976">
    <property type="term" value="F:transcription cis-regulatory region binding"/>
    <property type="evidence" value="ECO:0007669"/>
    <property type="project" value="TreeGrafter"/>
</dbReference>
<protein>
    <submittedName>
        <fullName evidence="5">Transcriptional regulator</fullName>
    </submittedName>
</protein>
<dbReference type="SMART" id="SM00354">
    <property type="entry name" value="HTH_LACI"/>
    <property type="match status" value="1"/>
</dbReference>
<comment type="caution">
    <text evidence="5">The sequence shown here is derived from an EMBL/GenBank/DDBJ whole genome shotgun (WGS) entry which is preliminary data.</text>
</comment>
<proteinExistence type="predicted"/>
<feature type="domain" description="HTH lacI-type" evidence="4">
    <location>
        <begin position="10"/>
        <end position="50"/>
    </location>
</feature>
<accession>A0A2S9IHK7</accession>
<sequence>MTDRFSKKNPTIQDIARISGLSTATVDRVLNQRPGVRENTRQRVEEALRQFSVQQNSGQQMKIAFVLEAGTSYIELVKSALESVKTGYPAITTTFDSVPNYQRDAQAFSQLLKQRVSESDAVVLVSREDVQVNSEVRSAGASGVPVICLSTDLPHSAAYVGVDEVSAGANAALLMGKMLPVKAAKVLFVVSATYRNQEEREMGFRRVMRNEFPHLEIQEKISSNDESAETYKLIKKYLQDNRDIAAVYNVAGGNRGIARALAEEKLAGKVIFIAHELTEHSQRMLEQDEVNVIFGHDSEREIEGCFTLALRLVKGQPARSSYMPLLMFTKYSRFDLPSPADNE</sequence>
<evidence type="ECO:0000256" key="3">
    <source>
        <dbReference type="ARBA" id="ARBA00023163"/>
    </source>
</evidence>
<dbReference type="SUPFAM" id="SSF53822">
    <property type="entry name" value="Periplasmic binding protein-like I"/>
    <property type="match status" value="1"/>
</dbReference>
<dbReference type="Gene3D" id="3.40.50.2300">
    <property type="match status" value="2"/>
</dbReference>
<dbReference type="Proteomes" id="UP000239181">
    <property type="component" value="Unassembled WGS sequence"/>
</dbReference>